<reference evidence="1 2" key="1">
    <citation type="journal article" date="2016" name="Genome Announc.">
        <title>First Complete Genome Sequence of a Subdivision 6 Acidobacterium Strain.</title>
        <authorList>
            <person name="Huang S."/>
            <person name="Vieira S."/>
            <person name="Bunk B."/>
            <person name="Riedel T."/>
            <person name="Sproer C."/>
            <person name="Overmann J."/>
        </authorList>
    </citation>
    <scope>NUCLEOTIDE SEQUENCE [LARGE SCALE GENOMIC DNA]</scope>
    <source>
        <strain evidence="2">DSM 100886 HEG_-6_39</strain>
    </source>
</reference>
<dbReference type="STRING" id="1855912.LuPra_04498"/>
<name>A0A143PS88_LUTPR</name>
<dbReference type="Proteomes" id="UP000076079">
    <property type="component" value="Chromosome"/>
</dbReference>
<dbReference type="EMBL" id="CP015136">
    <property type="protein sequence ID" value="AMY11251.1"/>
    <property type="molecule type" value="Genomic_DNA"/>
</dbReference>
<accession>A0A143PS88</accession>
<gene>
    <name evidence="1" type="ORF">LuPra_04498</name>
</gene>
<sequence length="267" mass="29294">MTEPLRLNHLYRVVDAETFAAARDSSWLREVFAPSELRTTRRPDWEYTGLYWYGTSTYLELFEAGAQGPAGTSGIAFAVETATATASVADAWREALGAAEHRLVVRPLGDDTVPWFHIAHASPDHRDGLKLWAMEYHADFLAAWHPTRTPSRGIMRADVLGRYAAVSPGPASPLLDDVTAVTLACTPAARGFFERHLSAFAADARDAGASRIVTGDGIAFGITDATAERHGVQELVCRLRRPAGRETLTLGRITLSVDGTRMVWRFR</sequence>
<dbReference type="OrthoDB" id="446754at2"/>
<evidence type="ECO:0000313" key="2">
    <source>
        <dbReference type="Proteomes" id="UP000076079"/>
    </source>
</evidence>
<dbReference type="Pfam" id="PF19147">
    <property type="entry name" value="DUF5829"/>
    <property type="match status" value="1"/>
</dbReference>
<evidence type="ECO:0008006" key="3">
    <source>
        <dbReference type="Google" id="ProtNLM"/>
    </source>
</evidence>
<proteinExistence type="predicted"/>
<dbReference type="InterPro" id="IPR043869">
    <property type="entry name" value="DUF5829"/>
</dbReference>
<organism evidence="1 2">
    <name type="scientific">Luteitalea pratensis</name>
    <dbReference type="NCBI Taxonomy" id="1855912"/>
    <lineage>
        <taxon>Bacteria</taxon>
        <taxon>Pseudomonadati</taxon>
        <taxon>Acidobacteriota</taxon>
        <taxon>Vicinamibacteria</taxon>
        <taxon>Vicinamibacterales</taxon>
        <taxon>Vicinamibacteraceae</taxon>
        <taxon>Luteitalea</taxon>
    </lineage>
</organism>
<dbReference type="AlphaFoldDB" id="A0A143PS88"/>
<dbReference type="RefSeq" id="WP_110172814.1">
    <property type="nucleotide sequence ID" value="NZ_CP015136.1"/>
</dbReference>
<reference evidence="2" key="2">
    <citation type="submission" date="2016-04" db="EMBL/GenBank/DDBJ databases">
        <title>First Complete Genome Sequence of a Subdivision 6 Acidobacterium.</title>
        <authorList>
            <person name="Huang S."/>
            <person name="Vieira S."/>
            <person name="Bunk B."/>
            <person name="Riedel T."/>
            <person name="Sproeer C."/>
            <person name="Overmann J."/>
        </authorList>
    </citation>
    <scope>NUCLEOTIDE SEQUENCE [LARGE SCALE GENOMIC DNA]</scope>
    <source>
        <strain evidence="2">DSM 100886 HEG_-6_39</strain>
    </source>
</reference>
<evidence type="ECO:0000313" key="1">
    <source>
        <dbReference type="EMBL" id="AMY11251.1"/>
    </source>
</evidence>
<protein>
    <recommendedName>
        <fullName evidence="3">Glyoxalase-like domain-containing protein</fullName>
    </recommendedName>
</protein>
<dbReference type="KEGG" id="abac:LuPra_04498"/>
<keyword evidence="2" id="KW-1185">Reference proteome</keyword>